<reference evidence="8" key="1">
    <citation type="submission" date="2020-10" db="EMBL/GenBank/DDBJ databases">
        <authorList>
            <person name="Gilroy R."/>
        </authorList>
    </citation>
    <scope>NUCLEOTIDE SEQUENCE</scope>
    <source>
        <strain evidence="8">2830</strain>
    </source>
</reference>
<evidence type="ECO:0000256" key="1">
    <source>
        <dbReference type="ARBA" id="ARBA00004127"/>
    </source>
</evidence>
<sequence length="479" mass="50722">MNSITLDQLIPLLPELLLVLAAIIIMLLPRKAGKAAWVISAATLAAAAVMCAMLWGVEADLLGSAYRIDGFCVFAQVMLLSLGFINIIGSVDFTSGISRAKEYYALLLTAMLGLVLIPGATDYITLTIGFELASIATYTLPMIDPANSKGREASLKYYLMGAFSSALIFYGLSLLYGFTGTLQIRGTAEVIQLVGVHPVLAAAFVLMLAGYGYKMALVPLHMWAADTYSGASSPTTGFISGVTQKGAFIVAMKVVLVTFGIAMPAASAILGLLCVVSMTVGNVLALLQDDVKRMLAYSSVAHAGNILVGITVATGLAMAGAFLHIWAHALMTIGGFFVLRMVAEAKGGTQIKHFRGLAREMPYTSVAFMLILLSYGGIPPLLGFWGKMLMTVAAVGRGGWYTVLALLLVLNSALSLVYYARVIREMYAKPSEVAQAPDMKRGFSWQGLAVWLAVGLLLGLGLFPGQLTDFAITAVNALA</sequence>
<feature type="transmembrane region" description="Helical" evidence="5">
    <location>
        <begin position="443"/>
        <end position="463"/>
    </location>
</feature>
<feature type="transmembrane region" description="Helical" evidence="5">
    <location>
        <begin position="398"/>
        <end position="422"/>
    </location>
</feature>
<dbReference type="AlphaFoldDB" id="A0A9D1HKD5"/>
<evidence type="ECO:0000313" key="9">
    <source>
        <dbReference type="Proteomes" id="UP000824124"/>
    </source>
</evidence>
<feature type="transmembrane region" description="Helical" evidence="5">
    <location>
        <begin position="190"/>
        <end position="213"/>
    </location>
</feature>
<keyword evidence="5" id="KW-0874">Quinone</keyword>
<dbReference type="PANTHER" id="PTHR22773">
    <property type="entry name" value="NADH DEHYDROGENASE"/>
    <property type="match status" value="1"/>
</dbReference>
<evidence type="ECO:0000256" key="2">
    <source>
        <dbReference type="ARBA" id="ARBA00022692"/>
    </source>
</evidence>
<feature type="transmembrane region" description="Helical" evidence="5">
    <location>
        <begin position="35"/>
        <end position="56"/>
    </location>
</feature>
<protein>
    <recommendedName>
        <fullName evidence="5">NADH-quinone oxidoreductase subunit N</fullName>
        <ecNumber evidence="5">7.1.1.-</ecNumber>
    </recommendedName>
    <alternativeName>
        <fullName evidence="5">NADH dehydrogenase I subunit N</fullName>
    </alternativeName>
    <alternativeName>
        <fullName evidence="5">NDH-1 subunit N</fullName>
    </alternativeName>
</protein>
<dbReference type="GO" id="GO:0048038">
    <property type="term" value="F:quinone binding"/>
    <property type="evidence" value="ECO:0007669"/>
    <property type="project" value="UniProtKB-KW"/>
</dbReference>
<name>A0A9D1HKD5_9FIRM</name>
<proteinExistence type="inferred from homology"/>
<feature type="transmembrane region" description="Helical" evidence="5">
    <location>
        <begin position="155"/>
        <end position="178"/>
    </location>
</feature>
<dbReference type="InterPro" id="IPR010096">
    <property type="entry name" value="NADH-Q_OxRdtase_suN/2"/>
</dbReference>
<evidence type="ECO:0000259" key="7">
    <source>
        <dbReference type="Pfam" id="PF00361"/>
    </source>
</evidence>
<evidence type="ECO:0000256" key="5">
    <source>
        <dbReference type="HAMAP-Rule" id="MF_00445"/>
    </source>
</evidence>
<keyword evidence="5" id="KW-0813">Transport</keyword>
<feature type="transmembrane region" description="Helical" evidence="5">
    <location>
        <begin position="68"/>
        <end position="91"/>
    </location>
</feature>
<feature type="domain" description="NADH:quinone oxidoreductase/Mrp antiporter transmembrane" evidence="7">
    <location>
        <begin position="120"/>
        <end position="405"/>
    </location>
</feature>
<dbReference type="EMBL" id="DVMH01000020">
    <property type="protein sequence ID" value="HIU10325.1"/>
    <property type="molecule type" value="Genomic_DNA"/>
</dbReference>
<evidence type="ECO:0000256" key="3">
    <source>
        <dbReference type="ARBA" id="ARBA00022989"/>
    </source>
</evidence>
<dbReference type="GO" id="GO:0012505">
    <property type="term" value="C:endomembrane system"/>
    <property type="evidence" value="ECO:0007669"/>
    <property type="project" value="UniProtKB-SubCell"/>
</dbReference>
<keyword evidence="2 5" id="KW-0812">Transmembrane</keyword>
<feature type="transmembrane region" description="Helical" evidence="5">
    <location>
        <begin position="12"/>
        <end position="28"/>
    </location>
</feature>
<organism evidence="8 9">
    <name type="scientific">Candidatus Avidehalobacter gallistercoris</name>
    <dbReference type="NCBI Taxonomy" id="2840694"/>
    <lineage>
        <taxon>Bacteria</taxon>
        <taxon>Bacillati</taxon>
        <taxon>Bacillota</taxon>
        <taxon>Clostridia</taxon>
        <taxon>Eubacteriales</taxon>
        <taxon>Peptococcaceae</taxon>
        <taxon>Peptococcaceae incertae sedis</taxon>
        <taxon>Candidatus Avidehalobacter</taxon>
    </lineage>
</organism>
<evidence type="ECO:0000256" key="6">
    <source>
        <dbReference type="RuleBase" id="RU000320"/>
    </source>
</evidence>
<reference evidence="8" key="2">
    <citation type="journal article" date="2021" name="PeerJ">
        <title>Extensive microbial diversity within the chicken gut microbiome revealed by metagenomics and culture.</title>
        <authorList>
            <person name="Gilroy R."/>
            <person name="Ravi A."/>
            <person name="Getino M."/>
            <person name="Pursley I."/>
            <person name="Horton D.L."/>
            <person name="Alikhan N.F."/>
            <person name="Baker D."/>
            <person name="Gharbi K."/>
            <person name="Hall N."/>
            <person name="Watson M."/>
            <person name="Adriaenssens E.M."/>
            <person name="Foster-Nyarko E."/>
            <person name="Jarju S."/>
            <person name="Secka A."/>
            <person name="Antonio M."/>
            <person name="Oren A."/>
            <person name="Chaudhuri R.R."/>
            <person name="La Ragione R."/>
            <person name="Hildebrand F."/>
            <person name="Pallen M.J."/>
        </authorList>
    </citation>
    <scope>NUCLEOTIDE SEQUENCE</scope>
    <source>
        <strain evidence="8">2830</strain>
    </source>
</reference>
<evidence type="ECO:0000313" key="8">
    <source>
        <dbReference type="EMBL" id="HIU10325.1"/>
    </source>
</evidence>
<feature type="transmembrane region" description="Helical" evidence="5">
    <location>
        <begin position="363"/>
        <end position="386"/>
    </location>
</feature>
<keyword evidence="5" id="KW-1003">Cell membrane</keyword>
<dbReference type="Pfam" id="PF00361">
    <property type="entry name" value="Proton_antipo_M"/>
    <property type="match status" value="1"/>
</dbReference>
<keyword evidence="3 5" id="KW-1133">Transmembrane helix</keyword>
<dbReference type="GO" id="GO:0042773">
    <property type="term" value="P:ATP synthesis coupled electron transport"/>
    <property type="evidence" value="ECO:0007669"/>
    <property type="project" value="InterPro"/>
</dbReference>
<comment type="function">
    <text evidence="5">NDH-1 shuttles electrons from NADH, via FMN and iron-sulfur (Fe-S) centers, to quinones in the respiratory chain. The immediate electron acceptor for the enzyme in this species is believed to be a menaquinone. Couples the redox reaction to proton translocation (for every two electrons transferred, four hydrogen ions are translocated across the cytoplasmic membrane), and thus conserves the redox energy in a proton gradient.</text>
</comment>
<accession>A0A9D1HKD5</accession>
<comment type="caution">
    <text evidence="8">The sequence shown here is derived from an EMBL/GenBank/DDBJ whole genome shotgun (WGS) entry which is preliminary data.</text>
</comment>
<dbReference type="Proteomes" id="UP000824124">
    <property type="component" value="Unassembled WGS sequence"/>
</dbReference>
<feature type="transmembrane region" description="Helical" evidence="5">
    <location>
        <begin position="103"/>
        <end position="120"/>
    </location>
</feature>
<dbReference type="HAMAP" id="MF_00445">
    <property type="entry name" value="NDH1_NuoN_1"/>
    <property type="match status" value="1"/>
</dbReference>
<comment type="subcellular location">
    <subcellularLocation>
        <location evidence="5">Cell membrane</location>
        <topology evidence="5">Multi-pass membrane protein</topology>
    </subcellularLocation>
    <subcellularLocation>
        <location evidence="1">Endomembrane system</location>
        <topology evidence="1">Multi-pass membrane protein</topology>
    </subcellularLocation>
    <subcellularLocation>
        <location evidence="6">Membrane</location>
        <topology evidence="6">Multi-pass membrane protein</topology>
    </subcellularLocation>
</comment>
<dbReference type="InterPro" id="IPR001750">
    <property type="entry name" value="ND/Mrp_TM"/>
</dbReference>
<keyword evidence="5" id="KW-0520">NAD</keyword>
<comment type="similarity">
    <text evidence="5">Belongs to the complex I subunit 2 family.</text>
</comment>
<keyword evidence="4 5" id="KW-0472">Membrane</keyword>
<comment type="subunit">
    <text evidence="5">NDH-1 is composed of 14 different subunits. Subunits NuoA, H, J, K, L, M, N constitute the membrane sector of the complex.</text>
</comment>
<keyword evidence="5" id="KW-1278">Translocase</keyword>
<dbReference type="GO" id="GO:0050136">
    <property type="term" value="F:NADH dehydrogenase (quinone) (non-electrogenic) activity"/>
    <property type="evidence" value="ECO:0007669"/>
    <property type="project" value="UniProtKB-UniRule"/>
</dbReference>
<evidence type="ECO:0000256" key="4">
    <source>
        <dbReference type="ARBA" id="ARBA00023136"/>
    </source>
</evidence>
<dbReference type="GO" id="GO:0008137">
    <property type="term" value="F:NADH dehydrogenase (ubiquinone) activity"/>
    <property type="evidence" value="ECO:0007669"/>
    <property type="project" value="InterPro"/>
</dbReference>
<dbReference type="EC" id="7.1.1.-" evidence="5"/>
<comment type="catalytic activity">
    <reaction evidence="5">
        <text>a quinone + NADH + 5 H(+)(in) = a quinol + NAD(+) + 4 H(+)(out)</text>
        <dbReference type="Rhea" id="RHEA:57888"/>
        <dbReference type="ChEBI" id="CHEBI:15378"/>
        <dbReference type="ChEBI" id="CHEBI:24646"/>
        <dbReference type="ChEBI" id="CHEBI:57540"/>
        <dbReference type="ChEBI" id="CHEBI:57945"/>
        <dbReference type="ChEBI" id="CHEBI:132124"/>
    </reaction>
</comment>
<dbReference type="GO" id="GO:0005886">
    <property type="term" value="C:plasma membrane"/>
    <property type="evidence" value="ECO:0007669"/>
    <property type="project" value="UniProtKB-SubCell"/>
</dbReference>
<gene>
    <name evidence="5" type="primary">nuoN</name>
    <name evidence="8" type="ORF">IAB00_03635</name>
</gene>
<feature type="transmembrane region" description="Helical" evidence="5">
    <location>
        <begin position="325"/>
        <end position="343"/>
    </location>
</feature>
<feature type="transmembrane region" description="Helical" evidence="5">
    <location>
        <begin position="294"/>
        <end position="319"/>
    </location>
</feature>